<dbReference type="GO" id="GO:0033744">
    <property type="term" value="F:L-methionine:thioredoxin-disulfide S-oxidoreductase activity"/>
    <property type="evidence" value="ECO:0007669"/>
    <property type="project" value="RHEA"/>
</dbReference>
<evidence type="ECO:0000259" key="6">
    <source>
        <dbReference type="Pfam" id="PF01625"/>
    </source>
</evidence>
<dbReference type="HAMAP" id="MF_01401">
    <property type="entry name" value="MsrA"/>
    <property type="match status" value="1"/>
</dbReference>
<comment type="similarity">
    <text evidence="4">Belongs to the MsrA Met sulfoxide reductase family.</text>
</comment>
<comment type="function">
    <text evidence="4">Has an important function as a repair enzyme for proteins that have been inactivated by oxidation. Catalyzes the reversible oxidation-reduction of methionine sulfoxide in proteins to methionine.</text>
</comment>
<dbReference type="SUPFAM" id="SSF55068">
    <property type="entry name" value="Peptide methionine sulfoxide reductase"/>
    <property type="match status" value="1"/>
</dbReference>
<feature type="chain" id="PRO_5014955582" description="Peptide methionine sulfoxide reductase MsrA" evidence="5">
    <location>
        <begin position="21"/>
        <end position="202"/>
    </location>
</feature>
<dbReference type="InterPro" id="IPR002569">
    <property type="entry name" value="Met_Sox_Rdtase_MsrA_dom"/>
</dbReference>
<reference evidence="7 8" key="1">
    <citation type="submission" date="2017-11" db="EMBL/GenBank/DDBJ databases">
        <title>Rhodohalobacter 15182 sp. nov., isolated from a salt lake.</title>
        <authorList>
            <person name="Han S."/>
        </authorList>
    </citation>
    <scope>NUCLEOTIDE SEQUENCE [LARGE SCALE GENOMIC DNA]</scope>
    <source>
        <strain evidence="7 8">15182</strain>
    </source>
</reference>
<evidence type="ECO:0000256" key="5">
    <source>
        <dbReference type="SAM" id="SignalP"/>
    </source>
</evidence>
<dbReference type="Proteomes" id="UP000233398">
    <property type="component" value="Unassembled WGS sequence"/>
</dbReference>
<feature type="domain" description="Peptide methionine sulphoxide reductase MsrA" evidence="6">
    <location>
        <begin position="27"/>
        <end position="179"/>
    </location>
</feature>
<dbReference type="EMBL" id="PISP01000001">
    <property type="protein sequence ID" value="PKD45178.1"/>
    <property type="molecule type" value="Genomic_DNA"/>
</dbReference>
<dbReference type="Gene3D" id="3.30.1060.10">
    <property type="entry name" value="Peptide methionine sulphoxide reductase MsrA"/>
    <property type="match status" value="1"/>
</dbReference>
<evidence type="ECO:0000256" key="2">
    <source>
        <dbReference type="ARBA" id="ARBA00047806"/>
    </source>
</evidence>
<dbReference type="AlphaFoldDB" id="A0A2N0VLV9"/>
<comment type="caution">
    <text evidence="7">The sequence shown here is derived from an EMBL/GenBank/DDBJ whole genome shotgun (WGS) entry which is preliminary data.</text>
</comment>
<dbReference type="Pfam" id="PF01625">
    <property type="entry name" value="PMSR"/>
    <property type="match status" value="1"/>
</dbReference>
<name>A0A2N0VLV9_9BACT</name>
<keyword evidence="1 4" id="KW-0560">Oxidoreductase</keyword>
<comment type="catalytic activity">
    <reaction evidence="2 4">
        <text>L-methionyl-[protein] + [thioredoxin]-disulfide + H2O = L-methionyl-(S)-S-oxide-[protein] + [thioredoxin]-dithiol</text>
        <dbReference type="Rhea" id="RHEA:14217"/>
        <dbReference type="Rhea" id="RHEA-COMP:10698"/>
        <dbReference type="Rhea" id="RHEA-COMP:10700"/>
        <dbReference type="Rhea" id="RHEA-COMP:12313"/>
        <dbReference type="Rhea" id="RHEA-COMP:12315"/>
        <dbReference type="ChEBI" id="CHEBI:15377"/>
        <dbReference type="ChEBI" id="CHEBI:16044"/>
        <dbReference type="ChEBI" id="CHEBI:29950"/>
        <dbReference type="ChEBI" id="CHEBI:44120"/>
        <dbReference type="ChEBI" id="CHEBI:50058"/>
        <dbReference type="EC" id="1.8.4.11"/>
    </reaction>
</comment>
<dbReference type="EC" id="1.8.4.11" evidence="4"/>
<proteinExistence type="inferred from homology"/>
<evidence type="ECO:0000256" key="4">
    <source>
        <dbReference type="HAMAP-Rule" id="MF_01401"/>
    </source>
</evidence>
<comment type="catalytic activity">
    <reaction evidence="3 4">
        <text>[thioredoxin]-disulfide + L-methionine + H2O = L-methionine (S)-S-oxide + [thioredoxin]-dithiol</text>
        <dbReference type="Rhea" id="RHEA:19993"/>
        <dbReference type="Rhea" id="RHEA-COMP:10698"/>
        <dbReference type="Rhea" id="RHEA-COMP:10700"/>
        <dbReference type="ChEBI" id="CHEBI:15377"/>
        <dbReference type="ChEBI" id="CHEBI:29950"/>
        <dbReference type="ChEBI" id="CHEBI:50058"/>
        <dbReference type="ChEBI" id="CHEBI:57844"/>
        <dbReference type="ChEBI" id="CHEBI:58772"/>
        <dbReference type="EC" id="1.8.4.11"/>
    </reaction>
</comment>
<dbReference type="NCBIfam" id="TIGR00401">
    <property type="entry name" value="msrA"/>
    <property type="match status" value="1"/>
</dbReference>
<sequence length="202" mass="22648">MKLLLILISILFTMTDQADAQNENYETAVLGAGCFWCVEAIYQRVNGVVAVESGYAGGHVENPTYNQVVSGNTGHAEVAKVTFDPNEISFDELLEVFWHTHDPTTLNRQGADVGTQYRSAIFFNSLEQKKIAEESLKRTDESDLWDSKIVTEITPLSNYSTAEDYHQNYFNNNPNAGYCSVVIAPKLAKFKKDFPHLLQESL</sequence>
<evidence type="ECO:0000313" key="8">
    <source>
        <dbReference type="Proteomes" id="UP000233398"/>
    </source>
</evidence>
<dbReference type="RefSeq" id="WP_101072727.1">
    <property type="nucleotide sequence ID" value="NZ_PISP01000001.1"/>
</dbReference>
<organism evidence="7 8">
    <name type="scientific">Rhodohalobacter barkolensis</name>
    <dbReference type="NCBI Taxonomy" id="2053187"/>
    <lineage>
        <taxon>Bacteria</taxon>
        <taxon>Pseudomonadati</taxon>
        <taxon>Balneolota</taxon>
        <taxon>Balneolia</taxon>
        <taxon>Balneolales</taxon>
        <taxon>Balneolaceae</taxon>
        <taxon>Rhodohalobacter</taxon>
    </lineage>
</organism>
<dbReference type="PANTHER" id="PTHR43774:SF1">
    <property type="entry name" value="PEPTIDE METHIONINE SULFOXIDE REDUCTASE MSRA 2"/>
    <property type="match status" value="1"/>
</dbReference>
<gene>
    <name evidence="4 7" type="primary">msrA</name>
    <name evidence="7" type="ORF">CWD77_06940</name>
</gene>
<keyword evidence="8" id="KW-1185">Reference proteome</keyword>
<dbReference type="InterPro" id="IPR036509">
    <property type="entry name" value="Met_Sox_Rdtase_MsrA_sf"/>
</dbReference>
<protein>
    <recommendedName>
        <fullName evidence="4">Peptide methionine sulfoxide reductase MsrA</fullName>
        <shortName evidence="4">Protein-methionine-S-oxide reductase</shortName>
        <ecNumber evidence="4">1.8.4.11</ecNumber>
    </recommendedName>
    <alternativeName>
        <fullName evidence="4">Peptide-methionine (S)-S-oxide reductase</fullName>
        <shortName evidence="4">Peptide Met(O) reductase</shortName>
    </alternativeName>
</protein>
<dbReference type="PANTHER" id="PTHR43774">
    <property type="entry name" value="PEPTIDE METHIONINE SULFOXIDE REDUCTASE"/>
    <property type="match status" value="1"/>
</dbReference>
<feature type="active site" evidence="4">
    <location>
        <position position="34"/>
    </location>
</feature>
<feature type="signal peptide" evidence="5">
    <location>
        <begin position="1"/>
        <end position="20"/>
    </location>
</feature>
<dbReference type="OrthoDB" id="4174719at2"/>
<evidence type="ECO:0000313" key="7">
    <source>
        <dbReference type="EMBL" id="PKD45178.1"/>
    </source>
</evidence>
<keyword evidence="5" id="KW-0732">Signal</keyword>
<evidence type="ECO:0000256" key="1">
    <source>
        <dbReference type="ARBA" id="ARBA00023002"/>
    </source>
</evidence>
<accession>A0A2N0VLV9</accession>
<dbReference type="GO" id="GO:0008113">
    <property type="term" value="F:peptide-methionine (S)-S-oxide reductase activity"/>
    <property type="evidence" value="ECO:0007669"/>
    <property type="project" value="UniProtKB-UniRule"/>
</dbReference>
<evidence type="ECO:0000256" key="3">
    <source>
        <dbReference type="ARBA" id="ARBA00048782"/>
    </source>
</evidence>